<dbReference type="AlphaFoldDB" id="A0A811PUM8"/>
<organism evidence="4 5">
    <name type="scientific">Miscanthus lutarioriparius</name>
    <dbReference type="NCBI Taxonomy" id="422564"/>
    <lineage>
        <taxon>Eukaryota</taxon>
        <taxon>Viridiplantae</taxon>
        <taxon>Streptophyta</taxon>
        <taxon>Embryophyta</taxon>
        <taxon>Tracheophyta</taxon>
        <taxon>Spermatophyta</taxon>
        <taxon>Magnoliopsida</taxon>
        <taxon>Liliopsida</taxon>
        <taxon>Poales</taxon>
        <taxon>Poaceae</taxon>
        <taxon>PACMAD clade</taxon>
        <taxon>Panicoideae</taxon>
        <taxon>Andropogonodae</taxon>
        <taxon>Andropogoneae</taxon>
        <taxon>Saccharinae</taxon>
        <taxon>Miscanthus</taxon>
    </lineage>
</organism>
<dbReference type="SUPFAM" id="SSF52047">
    <property type="entry name" value="RNI-like"/>
    <property type="match status" value="1"/>
</dbReference>
<feature type="compositionally biased region" description="Low complexity" evidence="1">
    <location>
        <begin position="7"/>
        <end position="25"/>
    </location>
</feature>
<feature type="domain" description="F-box/LRR-repeat protein 15/At3g58940/PEG3-like LRR" evidence="3">
    <location>
        <begin position="23"/>
        <end position="220"/>
    </location>
</feature>
<dbReference type="Pfam" id="PF08387">
    <property type="entry name" value="FBD"/>
    <property type="match status" value="1"/>
</dbReference>
<dbReference type="PANTHER" id="PTHR32141:SF105">
    <property type="entry name" value="OS02G0178200 PROTEIN"/>
    <property type="match status" value="1"/>
</dbReference>
<dbReference type="InterPro" id="IPR055302">
    <property type="entry name" value="F-box_dom-containing"/>
</dbReference>
<dbReference type="InterPro" id="IPR055411">
    <property type="entry name" value="LRR_FXL15/At3g58940/PEG3-like"/>
</dbReference>
<evidence type="ECO:0000259" key="3">
    <source>
        <dbReference type="Pfam" id="PF24758"/>
    </source>
</evidence>
<dbReference type="Proteomes" id="UP000604825">
    <property type="component" value="Unassembled WGS sequence"/>
</dbReference>
<dbReference type="InterPro" id="IPR032675">
    <property type="entry name" value="LRR_dom_sf"/>
</dbReference>
<sequence>MRTAPCSLAGSSSLPPRASRSSPLLTAPRPTPACTSLRRLYLGAWRFVDTATLPRGASFPRLQVLVLGAIALEDRDLDFLLAASPVLEVLTIVGSVEKLRARLTSHSLRCAQFCLVLVDEVAIVDCQSLERCFIWRCPSQRYRVKIGHAPQLSILGYLEPGVHVLEIGNTVIKAGIKPSLKTTVPCVQMLALHLHFRVHNEIKMLPSFLKCFPNVETLCIQSEQTKEPTSNLSLKFWQEAGPIKCVQSRLKTLAFRDFHGDESEFAFLMFITENAQVLEKMNIVLEFRKPYKPEELASKMMALDNARWASGSKKVGYKFSRLGEGGGSV</sequence>
<protein>
    <recommendedName>
        <fullName evidence="6">FBD domain-containing protein</fullName>
    </recommendedName>
</protein>
<evidence type="ECO:0000313" key="4">
    <source>
        <dbReference type="EMBL" id="CAD6251619.1"/>
    </source>
</evidence>
<evidence type="ECO:0008006" key="6">
    <source>
        <dbReference type="Google" id="ProtNLM"/>
    </source>
</evidence>
<gene>
    <name evidence="4" type="ORF">NCGR_LOCUS35359</name>
</gene>
<reference evidence="4" key="1">
    <citation type="submission" date="2020-10" db="EMBL/GenBank/DDBJ databases">
        <authorList>
            <person name="Han B."/>
            <person name="Lu T."/>
            <person name="Zhao Q."/>
            <person name="Huang X."/>
            <person name="Zhao Y."/>
        </authorList>
    </citation>
    <scope>NUCLEOTIDE SEQUENCE</scope>
</reference>
<dbReference type="InterPro" id="IPR006566">
    <property type="entry name" value="FBD"/>
</dbReference>
<proteinExistence type="predicted"/>
<evidence type="ECO:0000256" key="1">
    <source>
        <dbReference type="SAM" id="MobiDB-lite"/>
    </source>
</evidence>
<dbReference type="EMBL" id="CAJGYO010000008">
    <property type="protein sequence ID" value="CAD6251619.1"/>
    <property type="molecule type" value="Genomic_DNA"/>
</dbReference>
<dbReference type="Pfam" id="PF24758">
    <property type="entry name" value="LRR_At5g56370"/>
    <property type="match status" value="1"/>
</dbReference>
<name>A0A811PUM8_9POAL</name>
<dbReference type="OrthoDB" id="670520at2759"/>
<dbReference type="Gene3D" id="3.80.10.10">
    <property type="entry name" value="Ribonuclease Inhibitor"/>
    <property type="match status" value="1"/>
</dbReference>
<comment type="caution">
    <text evidence="4">The sequence shown here is derived from an EMBL/GenBank/DDBJ whole genome shotgun (WGS) entry which is preliminary data.</text>
</comment>
<keyword evidence="5" id="KW-1185">Reference proteome</keyword>
<accession>A0A811PUM8</accession>
<dbReference type="PANTHER" id="PTHR32141">
    <property type="match status" value="1"/>
</dbReference>
<feature type="domain" description="FBD" evidence="2">
    <location>
        <begin position="238"/>
        <end position="283"/>
    </location>
</feature>
<feature type="region of interest" description="Disordered" evidence="1">
    <location>
        <begin position="1"/>
        <end position="30"/>
    </location>
</feature>
<evidence type="ECO:0000259" key="2">
    <source>
        <dbReference type="Pfam" id="PF08387"/>
    </source>
</evidence>
<evidence type="ECO:0000313" key="5">
    <source>
        <dbReference type="Proteomes" id="UP000604825"/>
    </source>
</evidence>